<evidence type="ECO:0000256" key="4">
    <source>
        <dbReference type="RuleBase" id="RU364043"/>
    </source>
</evidence>
<dbReference type="GO" id="GO:0004787">
    <property type="term" value="F:thiamine diphosphate phosphatase activity"/>
    <property type="evidence" value="ECO:0007669"/>
    <property type="project" value="InterPro"/>
</dbReference>
<comment type="cofactor">
    <cofactor evidence="4">
        <name>Mg(2+)</name>
        <dbReference type="ChEBI" id="CHEBI:18420"/>
    </cofactor>
</comment>
<comment type="caution">
    <text evidence="6">The sequence shown here is derived from an EMBL/GenBank/DDBJ whole genome shotgun (WGS) entry which is preliminary data.</text>
</comment>
<comment type="similarity">
    <text evidence="1 4">Belongs to the Nudix hydrolase family. NudJ subfamily.</text>
</comment>
<dbReference type="PANTHER" id="PTHR43222">
    <property type="entry name" value="NUDIX HYDROLASE 23"/>
    <property type="match status" value="1"/>
</dbReference>
<gene>
    <name evidence="4" type="primary">nudJ</name>
    <name evidence="6" type="ORF">GCM10008090_04230</name>
</gene>
<dbReference type="Gene3D" id="3.90.79.10">
    <property type="entry name" value="Nucleoside Triphosphate Pyrophosphohydrolase"/>
    <property type="match status" value="1"/>
</dbReference>
<dbReference type="InterPro" id="IPR033713">
    <property type="entry name" value="NudJ"/>
</dbReference>
<dbReference type="PANTHER" id="PTHR43222:SF11">
    <property type="entry name" value="PHOSPHATASE NUDJ"/>
    <property type="match status" value="1"/>
</dbReference>
<keyword evidence="7" id="KW-1185">Reference proteome</keyword>
<evidence type="ECO:0000256" key="3">
    <source>
        <dbReference type="ARBA" id="ARBA00015552"/>
    </source>
</evidence>
<keyword evidence="4" id="KW-0460">Magnesium</keyword>
<reference evidence="6" key="1">
    <citation type="journal article" date="2014" name="Int. J. Syst. Evol. Microbiol.">
        <title>Complete genome sequence of Corynebacterium casei LMG S-19264T (=DSM 44701T), isolated from a smear-ripened cheese.</title>
        <authorList>
            <consortium name="US DOE Joint Genome Institute (JGI-PGF)"/>
            <person name="Walter F."/>
            <person name="Albersmeier A."/>
            <person name="Kalinowski J."/>
            <person name="Ruckert C."/>
        </authorList>
    </citation>
    <scope>NUCLEOTIDE SEQUENCE</scope>
    <source>
        <strain evidence="6">KCTC 12711</strain>
    </source>
</reference>
<evidence type="ECO:0000256" key="2">
    <source>
        <dbReference type="ARBA" id="ARBA00011245"/>
    </source>
</evidence>
<feature type="domain" description="Nudix hydrolase" evidence="5">
    <location>
        <begin position="3"/>
        <end position="135"/>
    </location>
</feature>
<evidence type="ECO:0000313" key="7">
    <source>
        <dbReference type="Proteomes" id="UP000614811"/>
    </source>
</evidence>
<evidence type="ECO:0000259" key="5">
    <source>
        <dbReference type="PROSITE" id="PS51462"/>
    </source>
</evidence>
<dbReference type="Proteomes" id="UP000614811">
    <property type="component" value="Unassembled WGS sequence"/>
</dbReference>
<dbReference type="GO" id="GO:0017110">
    <property type="term" value="F:nucleoside diphosphate phosphatase activity"/>
    <property type="evidence" value="ECO:0007669"/>
    <property type="project" value="InterPro"/>
</dbReference>
<dbReference type="AlphaFoldDB" id="A0A918RJI2"/>
<dbReference type="SUPFAM" id="SSF55811">
    <property type="entry name" value="Nudix"/>
    <property type="match status" value="1"/>
</dbReference>
<dbReference type="InterPro" id="IPR000086">
    <property type="entry name" value="NUDIX_hydrolase_dom"/>
</dbReference>
<name>A0A918RJI2_9GAMM</name>
<reference evidence="6" key="2">
    <citation type="submission" date="2020-09" db="EMBL/GenBank/DDBJ databases">
        <authorList>
            <person name="Sun Q."/>
            <person name="Kim S."/>
        </authorList>
    </citation>
    <scope>NUCLEOTIDE SEQUENCE</scope>
    <source>
        <strain evidence="6">KCTC 12711</strain>
    </source>
</reference>
<comment type="subunit">
    <text evidence="2 4">Monomer.</text>
</comment>
<dbReference type="EMBL" id="BMXA01000001">
    <property type="protein sequence ID" value="GGZ98835.1"/>
    <property type="molecule type" value="Genomic_DNA"/>
</dbReference>
<dbReference type="Pfam" id="PF00293">
    <property type="entry name" value="NUDIX"/>
    <property type="match status" value="1"/>
</dbReference>
<sequence length="148" mass="16875">MTMWTPDVTVAAVCEHQGRFLLVEERAKSSGEIVFNQPAGHLEPGESLIDAVIRETLEETCRHFTPRALVGLYRLEAANGKTYIRYTFTGTVSEIDPAYELDPDILRTHWMSVDELRHHTQLRSQLVLGCVNDYLAGHHYPLDILREL</sequence>
<dbReference type="InterPro" id="IPR015797">
    <property type="entry name" value="NUDIX_hydrolase-like_dom_sf"/>
</dbReference>
<evidence type="ECO:0000256" key="1">
    <source>
        <dbReference type="ARBA" id="ARBA00007608"/>
    </source>
</evidence>
<keyword evidence="4 6" id="KW-0378">Hydrolase</keyword>
<organism evidence="6 7">
    <name type="scientific">Arenicella chitinivorans</name>
    <dbReference type="NCBI Taxonomy" id="1329800"/>
    <lineage>
        <taxon>Bacteria</taxon>
        <taxon>Pseudomonadati</taxon>
        <taxon>Pseudomonadota</taxon>
        <taxon>Gammaproteobacteria</taxon>
        <taxon>Arenicellales</taxon>
        <taxon>Arenicellaceae</taxon>
        <taxon>Arenicella</taxon>
    </lineage>
</organism>
<dbReference type="EC" id="3.6.1.-" evidence="4"/>
<accession>A0A918RJI2</accession>
<evidence type="ECO:0000313" key="6">
    <source>
        <dbReference type="EMBL" id="GGZ98835.1"/>
    </source>
</evidence>
<protein>
    <recommendedName>
        <fullName evidence="3 4">Phosphatase NudJ</fullName>
        <ecNumber evidence="4">3.6.1.-</ecNumber>
    </recommendedName>
</protein>
<dbReference type="GO" id="GO:0017111">
    <property type="term" value="F:ribonucleoside triphosphate phosphatase activity"/>
    <property type="evidence" value="ECO:0007669"/>
    <property type="project" value="InterPro"/>
</dbReference>
<dbReference type="PROSITE" id="PS51462">
    <property type="entry name" value="NUDIX"/>
    <property type="match status" value="1"/>
</dbReference>
<proteinExistence type="inferred from homology"/>
<dbReference type="CDD" id="cd03675">
    <property type="entry name" value="NUDIX_Hydrolase"/>
    <property type="match status" value="1"/>
</dbReference>